<dbReference type="GO" id="GO:0061928">
    <property type="term" value="F:glutathione specific gamma-glutamylcyclotransferase activity"/>
    <property type="evidence" value="ECO:0007669"/>
    <property type="project" value="UniProtKB-EC"/>
</dbReference>
<dbReference type="OMA" id="DHREKDG"/>
<dbReference type="GO" id="GO:0005737">
    <property type="term" value="C:cytoplasm"/>
    <property type="evidence" value="ECO:0007669"/>
    <property type="project" value="TreeGrafter"/>
</dbReference>
<keyword evidence="4" id="KW-1185">Reference proteome</keyword>
<dbReference type="Pfam" id="PF04752">
    <property type="entry name" value="ChaC"/>
    <property type="match status" value="1"/>
</dbReference>
<reference evidence="4" key="1">
    <citation type="journal article" date="2019" name="Nat. Commun.">
        <title>Expansion of phycobilisome linker gene families in mesophilic red algae.</title>
        <authorList>
            <person name="Lee J."/>
            <person name="Kim D."/>
            <person name="Bhattacharya D."/>
            <person name="Yoon H.S."/>
        </authorList>
    </citation>
    <scope>NUCLEOTIDE SEQUENCE [LARGE SCALE GENOMIC DNA]</scope>
    <source>
        <strain evidence="4">CCMP 1328</strain>
    </source>
</reference>
<dbReference type="EMBL" id="VRMN01000002">
    <property type="protein sequence ID" value="KAA8496613.1"/>
    <property type="molecule type" value="Genomic_DNA"/>
</dbReference>
<evidence type="ECO:0000256" key="2">
    <source>
        <dbReference type="ARBA" id="ARBA00023239"/>
    </source>
</evidence>
<dbReference type="InterPro" id="IPR036568">
    <property type="entry name" value="GGCT-like_sf"/>
</dbReference>
<evidence type="ECO:0000313" key="3">
    <source>
        <dbReference type="EMBL" id="KAA8496613.1"/>
    </source>
</evidence>
<dbReference type="CDD" id="cd06661">
    <property type="entry name" value="GGCT_like"/>
    <property type="match status" value="1"/>
</dbReference>
<dbReference type="InterPro" id="IPR013024">
    <property type="entry name" value="GGCT-like"/>
</dbReference>
<protein>
    <recommendedName>
        <fullName evidence="1">glutathione-specific gamma-glutamylcyclotransferase</fullName>
        <ecNumber evidence="1">4.3.2.7</ecNumber>
    </recommendedName>
</protein>
<dbReference type="Proteomes" id="UP000324585">
    <property type="component" value="Unassembled WGS sequence"/>
</dbReference>
<dbReference type="PANTHER" id="PTHR12192">
    <property type="entry name" value="CATION TRANSPORT PROTEIN CHAC-RELATED"/>
    <property type="match status" value="1"/>
</dbReference>
<keyword evidence="2" id="KW-0456">Lyase</keyword>
<comment type="caution">
    <text evidence="3">The sequence shown here is derived from an EMBL/GenBank/DDBJ whole genome shotgun (WGS) entry which is preliminary data.</text>
</comment>
<evidence type="ECO:0000256" key="1">
    <source>
        <dbReference type="ARBA" id="ARBA00012344"/>
    </source>
</evidence>
<evidence type="ECO:0000313" key="4">
    <source>
        <dbReference type="Proteomes" id="UP000324585"/>
    </source>
</evidence>
<dbReference type="PANTHER" id="PTHR12192:SF2">
    <property type="entry name" value="GLUTATHIONE-SPECIFIC GAMMA-GLUTAMYLCYCLOTRANSFERASE 2"/>
    <property type="match status" value="1"/>
</dbReference>
<dbReference type="EC" id="4.3.2.7" evidence="1"/>
<dbReference type="GO" id="GO:0006751">
    <property type="term" value="P:glutathione catabolic process"/>
    <property type="evidence" value="ECO:0007669"/>
    <property type="project" value="InterPro"/>
</dbReference>
<dbReference type="GO" id="GO:0016740">
    <property type="term" value="F:transferase activity"/>
    <property type="evidence" value="ECO:0007669"/>
    <property type="project" value="UniProtKB-KW"/>
</dbReference>
<dbReference type="OrthoDB" id="1933483at2759"/>
<proteinExistence type="predicted"/>
<accession>A0A5J4Z175</accession>
<organism evidence="3 4">
    <name type="scientific">Porphyridium purpureum</name>
    <name type="common">Red alga</name>
    <name type="synonym">Porphyridium cruentum</name>
    <dbReference type="NCBI Taxonomy" id="35688"/>
    <lineage>
        <taxon>Eukaryota</taxon>
        <taxon>Rhodophyta</taxon>
        <taxon>Bangiophyceae</taxon>
        <taxon>Porphyridiales</taxon>
        <taxon>Porphyridiaceae</taxon>
        <taxon>Porphyridium</taxon>
    </lineage>
</organism>
<name>A0A5J4Z175_PORPP</name>
<sequence length="215" mass="24728">MRESPQDHGLIMERVALQRDLSTQPFWVFGYGSIVWKVGFEYEEARVCYAKDWRRRFFQGSTDHRGTVECPGRTVTLEHAPGEKVWGVAYRVHARHEASVLELLEVREKQYNLRIELDLFDDSTDGDSGQCPIIRNALTYIATECATNRNWLGPADAQEIAERIAIAHGPSGPNFEYLFQLVQAMRSYNIHDAYLEDLEARVKKLLLVESQQPQV</sequence>
<gene>
    <name evidence="3" type="ORF">FVE85_0342</name>
</gene>
<dbReference type="AlphaFoldDB" id="A0A5J4Z175"/>
<dbReference type="InterPro" id="IPR006840">
    <property type="entry name" value="ChaC"/>
</dbReference>
<dbReference type="Gene3D" id="3.10.490.10">
    <property type="entry name" value="Gamma-glutamyl cyclotransferase-like"/>
    <property type="match status" value="1"/>
</dbReference>
<dbReference type="SUPFAM" id="SSF110857">
    <property type="entry name" value="Gamma-glutamyl cyclotransferase-like"/>
    <property type="match status" value="1"/>
</dbReference>
<keyword evidence="3" id="KW-0808">Transferase</keyword>